<gene>
    <name evidence="1" type="ORF">NQ317_014841</name>
</gene>
<evidence type="ECO:0000313" key="2">
    <source>
        <dbReference type="Proteomes" id="UP001162164"/>
    </source>
</evidence>
<accession>A0ABQ9JU18</accession>
<evidence type="ECO:0000313" key="1">
    <source>
        <dbReference type="EMBL" id="KAJ8981197.1"/>
    </source>
</evidence>
<organism evidence="1 2">
    <name type="scientific">Molorchus minor</name>
    <dbReference type="NCBI Taxonomy" id="1323400"/>
    <lineage>
        <taxon>Eukaryota</taxon>
        <taxon>Metazoa</taxon>
        <taxon>Ecdysozoa</taxon>
        <taxon>Arthropoda</taxon>
        <taxon>Hexapoda</taxon>
        <taxon>Insecta</taxon>
        <taxon>Pterygota</taxon>
        <taxon>Neoptera</taxon>
        <taxon>Endopterygota</taxon>
        <taxon>Coleoptera</taxon>
        <taxon>Polyphaga</taxon>
        <taxon>Cucujiformia</taxon>
        <taxon>Chrysomeloidea</taxon>
        <taxon>Cerambycidae</taxon>
        <taxon>Lamiinae</taxon>
        <taxon>Monochamini</taxon>
        <taxon>Molorchus</taxon>
    </lineage>
</organism>
<keyword evidence="2" id="KW-1185">Reference proteome</keyword>
<dbReference type="Proteomes" id="UP001162164">
    <property type="component" value="Unassembled WGS sequence"/>
</dbReference>
<reference evidence="1" key="1">
    <citation type="journal article" date="2023" name="Insect Mol. Biol.">
        <title>Genome sequencing provides insights into the evolution of gene families encoding plant cell wall-degrading enzymes in longhorned beetles.</title>
        <authorList>
            <person name="Shin N.R."/>
            <person name="Okamura Y."/>
            <person name="Kirsch R."/>
            <person name="Pauchet Y."/>
        </authorList>
    </citation>
    <scope>NUCLEOTIDE SEQUENCE</scope>
    <source>
        <strain evidence="1">MMC_N1</strain>
    </source>
</reference>
<protein>
    <submittedName>
        <fullName evidence="1">Uncharacterized protein</fullName>
    </submittedName>
</protein>
<dbReference type="EMBL" id="JAPWTJ010000198">
    <property type="protein sequence ID" value="KAJ8981197.1"/>
    <property type="molecule type" value="Genomic_DNA"/>
</dbReference>
<comment type="caution">
    <text evidence="1">The sequence shown here is derived from an EMBL/GenBank/DDBJ whole genome shotgun (WGS) entry which is preliminary data.</text>
</comment>
<proteinExistence type="predicted"/>
<name>A0ABQ9JU18_9CUCU</name>
<sequence length="232" mass="25456">METPFKIIKTDSGEYVLSQWKKSCLNVAIKYNCNVQKLHNVKTAVKNVTERCLVVIFVFKDARNLTLMSELSRNTKTLIFSRSKPQRSTIAKVLPIPCKEVLKCQHHCRVHAEYVSKDGCTNDAQSGAESSWSAITSAPYRAERHVNPVSVIAPTGVFTARARKNVGTSASNVRKSALGGAYTNLARTSVETSVMSDRVRNPAQNDLSAATLASVSVTTRVQRNVGSAIKTR</sequence>